<reference evidence="1" key="1">
    <citation type="submission" date="2024-04" db="EMBL/GenBank/DDBJ databases">
        <authorList>
            <person name="Jaglan A.B."/>
            <person name="Vashisth M."/>
            <person name="Anand T."/>
            <person name="Virmani N."/>
            <person name="Bera B."/>
            <person name="Vaid R."/>
        </authorList>
    </citation>
    <scope>NUCLEOTIDE SEQUENCE</scope>
</reference>
<name>A0AAU7PIT4_9CAUD</name>
<organism evidence="1">
    <name type="scientific">Salmonella phage SalP219</name>
    <dbReference type="NCBI Taxonomy" id="3158864"/>
    <lineage>
        <taxon>Viruses</taxon>
        <taxon>Duplodnaviria</taxon>
        <taxon>Heunggongvirae</taxon>
        <taxon>Uroviricota</taxon>
        <taxon>Caudoviricetes</taxon>
        <taxon>Vequintavirinae</taxon>
        <taxon>Seunavirus</taxon>
    </lineage>
</organism>
<protein>
    <submittedName>
        <fullName evidence="1">Transposase-like protein</fullName>
    </submittedName>
</protein>
<proteinExistence type="predicted"/>
<dbReference type="EMBL" id="PP595732">
    <property type="protein sequence ID" value="XBS49839.1"/>
    <property type="molecule type" value="Genomic_DNA"/>
</dbReference>
<sequence length="95" mass="11252">MKKDIKKPVREKFDTTAFVFNTKVEIIKEALQRLHDQEADPNAEPLTKDEIYWLGWWELNMPELERRGLTEVMTCAQENAALGLYKKTTKRKKKK</sequence>
<evidence type="ECO:0000313" key="1">
    <source>
        <dbReference type="EMBL" id="XBS49839.1"/>
    </source>
</evidence>
<accession>A0AAU7PIT4</accession>